<sequence>MKLVTKRQARVGDLIRQTIAELIQRKVKDPRVDGVTITGVEVSVDLRVGRVFYCISDPERQEQAQQGLQSAAGFLRRELSRQLRIKHVPELTFMYDASFDYGSRIDEILEKLDKDEKPDS</sequence>
<protein>
    <submittedName>
        <fullName evidence="1">Ribosome-binding factor A</fullName>
    </submittedName>
</protein>
<dbReference type="NCBIfam" id="TIGR00082">
    <property type="entry name" value="rbfA"/>
    <property type="match status" value="1"/>
</dbReference>
<dbReference type="PANTHER" id="PTHR33515">
    <property type="entry name" value="RIBOSOME-BINDING FACTOR A, CHLOROPLASTIC-RELATED"/>
    <property type="match status" value="1"/>
</dbReference>
<dbReference type="Gene3D" id="3.30.300.20">
    <property type="match status" value="1"/>
</dbReference>
<reference evidence="1" key="1">
    <citation type="submission" date="2019-03" db="EMBL/GenBank/DDBJ databases">
        <authorList>
            <person name="Hao L."/>
        </authorList>
    </citation>
    <scope>NUCLEOTIDE SEQUENCE</scope>
</reference>
<dbReference type="PROSITE" id="PS01319">
    <property type="entry name" value="RBFA"/>
    <property type="match status" value="1"/>
</dbReference>
<dbReference type="PANTHER" id="PTHR33515:SF1">
    <property type="entry name" value="RIBOSOME-BINDING FACTOR A, CHLOROPLASTIC-RELATED"/>
    <property type="match status" value="1"/>
</dbReference>
<dbReference type="InterPro" id="IPR023799">
    <property type="entry name" value="RbfA_dom_sf"/>
</dbReference>
<dbReference type="InterPro" id="IPR020053">
    <property type="entry name" value="Ribosome-bd_factorA_CS"/>
</dbReference>
<dbReference type="InterPro" id="IPR000238">
    <property type="entry name" value="RbfA"/>
</dbReference>
<dbReference type="EMBL" id="CAADRM010000100">
    <property type="protein sequence ID" value="VFU14964.1"/>
    <property type="molecule type" value="Genomic_DNA"/>
</dbReference>
<proteinExistence type="inferred from homology"/>
<accession>A0A485M1I4</accession>
<evidence type="ECO:0000313" key="1">
    <source>
        <dbReference type="EMBL" id="VFU14964.1"/>
    </source>
</evidence>
<dbReference type="SUPFAM" id="SSF89919">
    <property type="entry name" value="Ribosome-binding factor A, RbfA"/>
    <property type="match status" value="1"/>
</dbReference>
<dbReference type="AlphaFoldDB" id="A0A485M1I4"/>
<dbReference type="GO" id="GO:0005829">
    <property type="term" value="C:cytosol"/>
    <property type="evidence" value="ECO:0007669"/>
    <property type="project" value="TreeGrafter"/>
</dbReference>
<dbReference type="GO" id="GO:0006364">
    <property type="term" value="P:rRNA processing"/>
    <property type="evidence" value="ECO:0007669"/>
    <property type="project" value="InterPro"/>
</dbReference>
<dbReference type="InterPro" id="IPR015946">
    <property type="entry name" value="KH_dom-like_a/b"/>
</dbReference>
<dbReference type="HAMAP" id="MF_00003">
    <property type="entry name" value="RbfA"/>
    <property type="match status" value="1"/>
</dbReference>
<gene>
    <name evidence="1" type="primary">rbfA</name>
    <name evidence="1" type="ORF">SCFA_370015</name>
</gene>
<dbReference type="Pfam" id="PF02033">
    <property type="entry name" value="RBFA"/>
    <property type="match status" value="1"/>
</dbReference>
<dbReference type="GO" id="GO:0043024">
    <property type="term" value="F:ribosomal small subunit binding"/>
    <property type="evidence" value="ECO:0007669"/>
    <property type="project" value="TreeGrafter"/>
</dbReference>
<name>A0A485M1I4_9ZZZZ</name>
<organism evidence="1">
    <name type="scientific">anaerobic digester metagenome</name>
    <dbReference type="NCBI Taxonomy" id="1263854"/>
    <lineage>
        <taxon>unclassified sequences</taxon>
        <taxon>metagenomes</taxon>
        <taxon>ecological metagenomes</taxon>
    </lineage>
</organism>